<name>A0A2N6PG41_9MICO</name>
<dbReference type="SUPFAM" id="SSF54909">
    <property type="entry name" value="Dimeric alpha+beta barrel"/>
    <property type="match status" value="1"/>
</dbReference>
<evidence type="ECO:0000256" key="8">
    <source>
        <dbReference type="ARBA" id="ARBA00025737"/>
    </source>
</evidence>
<dbReference type="Proteomes" id="UP000235703">
    <property type="component" value="Unassembled WGS sequence"/>
</dbReference>
<dbReference type="NCBIfam" id="TIGR01413">
    <property type="entry name" value="Dyp_perox_fam"/>
    <property type="match status" value="1"/>
</dbReference>
<dbReference type="InterPro" id="IPR048328">
    <property type="entry name" value="Dyp_perox_C"/>
</dbReference>
<gene>
    <name evidence="12" type="ORF">CJ198_09595</name>
</gene>
<evidence type="ECO:0000259" key="10">
    <source>
        <dbReference type="Pfam" id="PF04261"/>
    </source>
</evidence>
<dbReference type="Pfam" id="PF20628">
    <property type="entry name" value="Dyp_perox_C"/>
    <property type="match status" value="1"/>
</dbReference>
<keyword evidence="2 12" id="KW-0575">Peroxidase</keyword>
<accession>A0A2N6PG41</accession>
<dbReference type="GO" id="GO:0004601">
    <property type="term" value="F:peroxidase activity"/>
    <property type="evidence" value="ECO:0007669"/>
    <property type="project" value="UniProtKB-KW"/>
</dbReference>
<comment type="similarity">
    <text evidence="8">Belongs to the DyP-type peroxidase family.</text>
</comment>
<dbReference type="OrthoDB" id="9781066at2"/>
<evidence type="ECO:0000313" key="12">
    <source>
        <dbReference type="EMBL" id="PMB97652.1"/>
    </source>
</evidence>
<evidence type="ECO:0000256" key="5">
    <source>
        <dbReference type="ARBA" id="ARBA00022729"/>
    </source>
</evidence>
<evidence type="ECO:0000256" key="1">
    <source>
        <dbReference type="ARBA" id="ARBA00001970"/>
    </source>
</evidence>
<evidence type="ECO:0000313" key="13">
    <source>
        <dbReference type="Proteomes" id="UP000235703"/>
    </source>
</evidence>
<keyword evidence="3" id="KW-0349">Heme</keyword>
<dbReference type="GO" id="GO:0005829">
    <property type="term" value="C:cytosol"/>
    <property type="evidence" value="ECO:0007669"/>
    <property type="project" value="TreeGrafter"/>
</dbReference>
<keyword evidence="13" id="KW-1185">Reference proteome</keyword>
<dbReference type="InterPro" id="IPR006311">
    <property type="entry name" value="TAT_signal"/>
</dbReference>
<keyword evidence="5" id="KW-0732">Signal</keyword>
<feature type="domain" description="Dyp-type peroxidase N-terminal" evidence="10">
    <location>
        <begin position="63"/>
        <end position="205"/>
    </location>
</feature>
<sequence length="440" mass="47366">MISVEIDRRRLLGASALGVGAGAAGAGLGFLTGRQQPAATAQPQPDTSGLNGAQIEPFYGEHQSGVETIPQAHAMFVSLTRKDDTDLTRLIRLLKLLTDDAALMTQGQSPLADTEPELNERPARLTVTFGFGRGLVDLAGSQHAPGWLGPLPAFGIDRLEDRLCRGDLLLQVCGDDPFTIAHAVRMLLKDARAFMDVAWSRSSFRRSYGSDPQGTTTRNLFGQVDGTANPGPGSEDFARLVWGTTLGQASPVFSARGEPPLDLAADYPEWLKGGTSLVLRDIDMNLATWDEADRPAREFSIGRDLKKGAPMTGTEEHDIPDLEATDDKGFTIISPASHVARSRNNAAPEQQIFRRVYNYHSVPDAADAATGPTGSAIVGTAGLMFASYQASVERQFLPIQKRLDEVDLLNQWTAPIGSTVWAIPPGVREGEYIGQALFES</sequence>
<evidence type="ECO:0000256" key="3">
    <source>
        <dbReference type="ARBA" id="ARBA00022617"/>
    </source>
</evidence>
<keyword evidence="4" id="KW-0479">Metal-binding</keyword>
<dbReference type="GO" id="GO:0046872">
    <property type="term" value="F:metal ion binding"/>
    <property type="evidence" value="ECO:0007669"/>
    <property type="project" value="UniProtKB-KW"/>
</dbReference>
<keyword evidence="7" id="KW-0408">Iron</keyword>
<protein>
    <submittedName>
        <fullName evidence="12">Peroxidase</fullName>
    </submittedName>
</protein>
<evidence type="ECO:0000256" key="7">
    <source>
        <dbReference type="ARBA" id="ARBA00023004"/>
    </source>
</evidence>
<dbReference type="Pfam" id="PF04261">
    <property type="entry name" value="Dyp_perox_N"/>
    <property type="match status" value="1"/>
</dbReference>
<dbReference type="InterPro" id="IPR006314">
    <property type="entry name" value="Dyp_peroxidase"/>
</dbReference>
<feature type="domain" description="Dyp-type peroxidase C-terminal" evidence="11">
    <location>
        <begin position="216"/>
        <end position="427"/>
    </location>
</feature>
<dbReference type="EMBL" id="PNFZ01000005">
    <property type="protein sequence ID" value="PMB97652.1"/>
    <property type="molecule type" value="Genomic_DNA"/>
</dbReference>
<dbReference type="InterPro" id="IPR048327">
    <property type="entry name" value="Dyp_perox_N"/>
</dbReference>
<dbReference type="PROSITE" id="PS51404">
    <property type="entry name" value="DYP_PEROXIDASE"/>
    <property type="match status" value="1"/>
</dbReference>
<dbReference type="AlphaFoldDB" id="A0A2N6PG41"/>
<evidence type="ECO:0000256" key="9">
    <source>
        <dbReference type="SAM" id="MobiDB-lite"/>
    </source>
</evidence>
<feature type="compositionally biased region" description="Low complexity" evidence="9">
    <location>
        <begin position="35"/>
        <end position="45"/>
    </location>
</feature>
<reference evidence="12 13" key="1">
    <citation type="submission" date="2017-09" db="EMBL/GenBank/DDBJ databases">
        <title>Bacterial strain isolated from the female urinary microbiota.</title>
        <authorList>
            <person name="Thomas-White K."/>
            <person name="Kumar N."/>
            <person name="Forster S."/>
            <person name="Putonti C."/>
            <person name="Lawley T."/>
            <person name="Wolfe A.J."/>
        </authorList>
    </citation>
    <scope>NUCLEOTIDE SEQUENCE [LARGE SCALE GENOMIC DNA]</scope>
    <source>
        <strain evidence="12 13">UMB0680</strain>
    </source>
</reference>
<dbReference type="RefSeq" id="WP_102162409.1">
    <property type="nucleotide sequence ID" value="NZ_PNFZ01000005.1"/>
</dbReference>
<evidence type="ECO:0000256" key="6">
    <source>
        <dbReference type="ARBA" id="ARBA00023002"/>
    </source>
</evidence>
<evidence type="ECO:0000259" key="11">
    <source>
        <dbReference type="Pfam" id="PF20628"/>
    </source>
</evidence>
<evidence type="ECO:0000256" key="2">
    <source>
        <dbReference type="ARBA" id="ARBA00022559"/>
    </source>
</evidence>
<dbReference type="PANTHER" id="PTHR30521">
    <property type="entry name" value="DEFERROCHELATASE/PEROXIDASE"/>
    <property type="match status" value="1"/>
</dbReference>
<dbReference type="PROSITE" id="PS51318">
    <property type="entry name" value="TAT"/>
    <property type="match status" value="1"/>
</dbReference>
<proteinExistence type="inferred from homology"/>
<dbReference type="InterPro" id="IPR011008">
    <property type="entry name" value="Dimeric_a/b-barrel"/>
</dbReference>
<organism evidence="12 13">
    <name type="scientific">Brevibacterium luteolum</name>
    <dbReference type="NCBI Taxonomy" id="199591"/>
    <lineage>
        <taxon>Bacteria</taxon>
        <taxon>Bacillati</taxon>
        <taxon>Actinomycetota</taxon>
        <taxon>Actinomycetes</taxon>
        <taxon>Micrococcales</taxon>
        <taxon>Brevibacteriaceae</taxon>
        <taxon>Brevibacterium</taxon>
    </lineage>
</organism>
<dbReference type="GO" id="GO:0020037">
    <property type="term" value="F:heme binding"/>
    <property type="evidence" value="ECO:0007669"/>
    <property type="project" value="InterPro"/>
</dbReference>
<dbReference type="PANTHER" id="PTHR30521:SF4">
    <property type="entry name" value="DEFERROCHELATASE"/>
    <property type="match status" value="1"/>
</dbReference>
<comment type="caution">
    <text evidence="12">The sequence shown here is derived from an EMBL/GenBank/DDBJ whole genome shotgun (WGS) entry which is preliminary data.</text>
</comment>
<comment type="cofactor">
    <cofactor evidence="1">
        <name>heme b</name>
        <dbReference type="ChEBI" id="CHEBI:60344"/>
    </cofactor>
</comment>
<keyword evidence="6" id="KW-0560">Oxidoreductase</keyword>
<feature type="region of interest" description="Disordered" evidence="9">
    <location>
        <begin position="35"/>
        <end position="55"/>
    </location>
</feature>
<evidence type="ECO:0000256" key="4">
    <source>
        <dbReference type="ARBA" id="ARBA00022723"/>
    </source>
</evidence>